<dbReference type="EMBL" id="CAJPDS010000084">
    <property type="protein sequence ID" value="CAF9935594.1"/>
    <property type="molecule type" value="Genomic_DNA"/>
</dbReference>
<dbReference type="SFLD" id="SFLDG00179">
    <property type="entry name" value="mandelate_racemase"/>
    <property type="match status" value="1"/>
</dbReference>
<evidence type="ECO:0000313" key="7">
    <source>
        <dbReference type="EMBL" id="CAF9935594.1"/>
    </source>
</evidence>
<protein>
    <submittedName>
        <fullName evidence="7">L-galactonate dehydratase</fullName>
    </submittedName>
</protein>
<reference evidence="7" key="1">
    <citation type="submission" date="2021-03" db="EMBL/GenBank/DDBJ databases">
        <authorList>
            <person name="Tagirdzhanova G."/>
        </authorList>
    </citation>
    <scope>NUCLEOTIDE SEQUENCE</scope>
</reference>
<dbReference type="GO" id="GO:0050023">
    <property type="term" value="F:L-fuconate dehydratase activity"/>
    <property type="evidence" value="ECO:0007669"/>
    <property type="project" value="InterPro"/>
</dbReference>
<dbReference type="SUPFAM" id="SSF54826">
    <property type="entry name" value="Enolase N-terminal domain-like"/>
    <property type="match status" value="1"/>
</dbReference>
<dbReference type="GO" id="GO:0016052">
    <property type="term" value="P:carbohydrate catabolic process"/>
    <property type="evidence" value="ECO:0007669"/>
    <property type="project" value="InterPro"/>
</dbReference>
<evidence type="ECO:0000256" key="3">
    <source>
        <dbReference type="ARBA" id="ARBA00022842"/>
    </source>
</evidence>
<evidence type="ECO:0000256" key="5">
    <source>
        <dbReference type="SAM" id="MobiDB-lite"/>
    </source>
</evidence>
<name>A0A8H3G6C0_9LECA</name>
<dbReference type="PANTHER" id="PTHR13794:SF58">
    <property type="entry name" value="MITOCHONDRIAL ENOLASE SUPERFAMILY MEMBER 1"/>
    <property type="match status" value="1"/>
</dbReference>
<dbReference type="GO" id="GO:0000287">
    <property type="term" value="F:magnesium ion binding"/>
    <property type="evidence" value="ECO:0007669"/>
    <property type="project" value="TreeGrafter"/>
</dbReference>
<dbReference type="Pfam" id="PF13378">
    <property type="entry name" value="MR_MLE_C"/>
    <property type="match status" value="1"/>
</dbReference>
<organism evidence="7 8">
    <name type="scientific">Heterodermia speciosa</name>
    <dbReference type="NCBI Taxonomy" id="116794"/>
    <lineage>
        <taxon>Eukaryota</taxon>
        <taxon>Fungi</taxon>
        <taxon>Dikarya</taxon>
        <taxon>Ascomycota</taxon>
        <taxon>Pezizomycotina</taxon>
        <taxon>Lecanoromycetes</taxon>
        <taxon>OSLEUM clade</taxon>
        <taxon>Lecanoromycetidae</taxon>
        <taxon>Caliciales</taxon>
        <taxon>Physciaceae</taxon>
        <taxon>Heterodermia</taxon>
    </lineage>
</organism>
<dbReference type="InterPro" id="IPR013342">
    <property type="entry name" value="Mandelate_racemase_C"/>
</dbReference>
<dbReference type="FunFam" id="3.20.20.120:FF:000007">
    <property type="entry name" value="Mitochondrial enolase superfamily member 1"/>
    <property type="match status" value="1"/>
</dbReference>
<dbReference type="InterPro" id="IPR029065">
    <property type="entry name" value="Enolase_C-like"/>
</dbReference>
<dbReference type="PROSITE" id="PS00909">
    <property type="entry name" value="MR_MLE_2"/>
    <property type="match status" value="1"/>
</dbReference>
<dbReference type="InterPro" id="IPR018110">
    <property type="entry name" value="Mandel_Rmase/mucon_lact_enz_CS"/>
</dbReference>
<evidence type="ECO:0000259" key="6">
    <source>
        <dbReference type="SMART" id="SM00922"/>
    </source>
</evidence>
<feature type="region of interest" description="Disordered" evidence="5">
    <location>
        <begin position="434"/>
        <end position="463"/>
    </location>
</feature>
<evidence type="ECO:0000256" key="1">
    <source>
        <dbReference type="ARBA" id="ARBA00001946"/>
    </source>
</evidence>
<dbReference type="InterPro" id="IPR034610">
    <property type="entry name" value="L-fuconate_dehydratase"/>
</dbReference>
<dbReference type="InterPro" id="IPR046945">
    <property type="entry name" value="RHMD-like"/>
</dbReference>
<dbReference type="OrthoDB" id="14161at2759"/>
<evidence type="ECO:0000256" key="2">
    <source>
        <dbReference type="ARBA" id="ARBA00022723"/>
    </source>
</evidence>
<evidence type="ECO:0000313" key="8">
    <source>
        <dbReference type="Proteomes" id="UP000664521"/>
    </source>
</evidence>
<dbReference type="PANTHER" id="PTHR13794">
    <property type="entry name" value="ENOLASE SUPERFAMILY, MANDELATE RACEMASE"/>
    <property type="match status" value="1"/>
</dbReference>
<keyword evidence="3" id="KW-0460">Magnesium</keyword>
<dbReference type="InterPro" id="IPR029017">
    <property type="entry name" value="Enolase-like_N"/>
</dbReference>
<dbReference type="Gene3D" id="3.20.20.120">
    <property type="entry name" value="Enolase-like C-terminal domain"/>
    <property type="match status" value="1"/>
</dbReference>
<dbReference type="Proteomes" id="UP000664521">
    <property type="component" value="Unassembled WGS sequence"/>
</dbReference>
<dbReference type="SMART" id="SM00922">
    <property type="entry name" value="MR_MLE"/>
    <property type="match status" value="1"/>
</dbReference>
<gene>
    <name evidence="7" type="primary">LGD1</name>
    <name evidence="7" type="ORF">HETSPECPRED_009839</name>
</gene>
<dbReference type="SFLD" id="SFLDF00111">
    <property type="entry name" value="L-fuconate_dehydratase"/>
    <property type="match status" value="1"/>
</dbReference>
<dbReference type="GO" id="GO:0009063">
    <property type="term" value="P:amino acid catabolic process"/>
    <property type="evidence" value="ECO:0007669"/>
    <property type="project" value="InterPro"/>
</dbReference>
<evidence type="ECO:0000256" key="4">
    <source>
        <dbReference type="ARBA" id="ARBA00023239"/>
    </source>
</evidence>
<comment type="caution">
    <text evidence="7">The sequence shown here is derived from an EMBL/GenBank/DDBJ whole genome shotgun (WGS) entry which is preliminary data.</text>
</comment>
<feature type="domain" description="Mandelate racemase/muconate lactonizing enzyme C-terminal" evidence="6">
    <location>
        <begin position="206"/>
        <end position="304"/>
    </location>
</feature>
<keyword evidence="8" id="KW-1185">Reference proteome</keyword>
<dbReference type="SFLD" id="SFLDF00270">
    <property type="entry name" value="L-galactonate_dehydratase"/>
    <property type="match status" value="1"/>
</dbReference>
<dbReference type="Gene3D" id="3.30.390.10">
    <property type="entry name" value="Enolase-like, N-terminal domain"/>
    <property type="match status" value="1"/>
</dbReference>
<dbReference type="SFLD" id="SFLDS00001">
    <property type="entry name" value="Enolase"/>
    <property type="match status" value="1"/>
</dbReference>
<comment type="cofactor">
    <cofactor evidence="1">
        <name>Mg(2+)</name>
        <dbReference type="ChEBI" id="CHEBI:18420"/>
    </cofactor>
</comment>
<sequence>MNESTLENITITSFQSRDVRFPTSLDHTGSDAMNPDCDYSSAYCILHTTSPHHTGHGLTFTIGRGNNIVCLAIASLASKLLHRSLSSLVVDMGATWRYLVSDSQLRWIGPEKGVIHLALGAVVNALWDLWAKAVGKPVWRLVAEMSAEELVKCVDFRYITDAITPDEAIELLKEGEKGKSERMREAEGSRAVPAYTTSAGWLGYEEEKMRRLLEETLAKGYKHFKLKVGASLEDDKRRLTIARDVIGYDKGNTLMVDANQIWSVPEAITHMTHLAPFHPWFIEEPTSPDDILGHATIRSALAPHQILVATGEMCQNRIIFKQLLQSHAIDICQIDACRLGGVNEVLAVLLLAKKFDIPVVPHSGGVGLPEYTQHLSTIDYVCVAGRKSLLEYVDHLHEHFLHPAGVEGGYYRTPREAGYGVEMKEDSMRRFEFPGGPDSWWQSEEGRRHQRQGGMEEANHPIL</sequence>
<dbReference type="InterPro" id="IPR036849">
    <property type="entry name" value="Enolase-like_C_sf"/>
</dbReference>
<dbReference type="AlphaFoldDB" id="A0A8H3G6C0"/>
<proteinExistence type="predicted"/>
<keyword evidence="4" id="KW-0456">Lyase</keyword>
<accession>A0A8H3G6C0</accession>
<dbReference type="SUPFAM" id="SSF51604">
    <property type="entry name" value="Enolase C-terminal domain-like"/>
    <property type="match status" value="1"/>
</dbReference>
<keyword evidence="2" id="KW-0479">Metal-binding</keyword>